<proteinExistence type="predicted"/>
<name>A0A699TSZ4_TANCI</name>
<comment type="caution">
    <text evidence="1">The sequence shown here is derived from an EMBL/GenBank/DDBJ whole genome shotgun (WGS) entry which is preliminary data.</text>
</comment>
<feature type="non-terminal residue" evidence="1">
    <location>
        <position position="50"/>
    </location>
</feature>
<gene>
    <name evidence="1" type="ORF">Tci_885934</name>
</gene>
<evidence type="ECO:0000313" key="1">
    <source>
        <dbReference type="EMBL" id="GFD13965.1"/>
    </source>
</evidence>
<dbReference type="EMBL" id="BKCJ011276092">
    <property type="protein sequence ID" value="GFD13965.1"/>
    <property type="molecule type" value="Genomic_DNA"/>
</dbReference>
<reference evidence="1" key="1">
    <citation type="journal article" date="2019" name="Sci. Rep.">
        <title>Draft genome of Tanacetum cinerariifolium, the natural source of mosquito coil.</title>
        <authorList>
            <person name="Yamashiro T."/>
            <person name="Shiraishi A."/>
            <person name="Satake H."/>
            <person name="Nakayama K."/>
        </authorList>
    </citation>
    <scope>NUCLEOTIDE SEQUENCE</scope>
</reference>
<dbReference type="AlphaFoldDB" id="A0A699TSZ4"/>
<accession>A0A699TSZ4</accession>
<organism evidence="1">
    <name type="scientific">Tanacetum cinerariifolium</name>
    <name type="common">Dalmatian daisy</name>
    <name type="synonym">Chrysanthemum cinerariifolium</name>
    <dbReference type="NCBI Taxonomy" id="118510"/>
    <lineage>
        <taxon>Eukaryota</taxon>
        <taxon>Viridiplantae</taxon>
        <taxon>Streptophyta</taxon>
        <taxon>Embryophyta</taxon>
        <taxon>Tracheophyta</taxon>
        <taxon>Spermatophyta</taxon>
        <taxon>Magnoliopsida</taxon>
        <taxon>eudicotyledons</taxon>
        <taxon>Gunneridae</taxon>
        <taxon>Pentapetalae</taxon>
        <taxon>asterids</taxon>
        <taxon>campanulids</taxon>
        <taxon>Asterales</taxon>
        <taxon>Asteraceae</taxon>
        <taxon>Asteroideae</taxon>
        <taxon>Anthemideae</taxon>
        <taxon>Anthemidinae</taxon>
        <taxon>Tanacetum</taxon>
    </lineage>
</organism>
<protein>
    <submittedName>
        <fullName evidence="1">Uncharacterized protein</fullName>
    </submittedName>
</protein>
<sequence>MSSSEFLADLNAKFYDKALLANQKRLYKRSGRVESAEKPIDKSNELVLLM</sequence>